<comment type="caution">
    <text evidence="2">The sequence shown here is derived from an EMBL/GenBank/DDBJ whole genome shotgun (WGS) entry which is preliminary data.</text>
</comment>
<dbReference type="GeneID" id="85305639"/>
<dbReference type="Gene3D" id="3.90.1200.10">
    <property type="match status" value="1"/>
</dbReference>
<name>A0AAJ0BX66_9PEZI</name>
<dbReference type="EMBL" id="MU839018">
    <property type="protein sequence ID" value="KAK1764722.1"/>
    <property type="molecule type" value="Genomic_DNA"/>
</dbReference>
<evidence type="ECO:0000313" key="3">
    <source>
        <dbReference type="Proteomes" id="UP001244011"/>
    </source>
</evidence>
<dbReference type="PANTHER" id="PTHR21310">
    <property type="entry name" value="AMINOGLYCOSIDE PHOSPHOTRANSFERASE-RELATED-RELATED"/>
    <property type="match status" value="1"/>
</dbReference>
<protein>
    <submittedName>
        <fullName evidence="2">Kinase-like domain-containing protein</fullName>
    </submittedName>
</protein>
<proteinExistence type="predicted"/>
<sequence length="305" mass="34854">MVWTDTVPDAAPPFPWFRDKGELPKPLPTIPEIEAATAEFPSIFDRDSRRTVLVNGCFVVKYGPVVFENEGHALLLVEHILTVPAPRLYAMFREDEKLYIVMEFVPGQQLSDIWPTLSEDEKTPIVAQLRQAVDSLRALPSPEIFSGVFGGPLPHRYFFSPKKDPRITGPFDKEEAFCHALVLRSQEIWDWYGRRGWMNEYFSRHLPAALSGHRSVFTHSDFQRKNILVREKPGSNSDGCSGRSFEVAAILDWEAAGWYPSYWGYALCFAYFDWSDDWPEKVEHILDPCVHEAAVMRMVGQALDA</sequence>
<accession>A0AAJ0BX66</accession>
<gene>
    <name evidence="2" type="ORF">QBC33DRAFT_181894</name>
</gene>
<dbReference type="InterPro" id="IPR002575">
    <property type="entry name" value="Aminoglycoside_PTrfase"/>
</dbReference>
<dbReference type="CDD" id="cd05120">
    <property type="entry name" value="APH_ChoK_like"/>
    <property type="match status" value="1"/>
</dbReference>
<dbReference type="Pfam" id="PF01636">
    <property type="entry name" value="APH"/>
    <property type="match status" value="1"/>
</dbReference>
<dbReference type="Proteomes" id="UP001244011">
    <property type="component" value="Unassembled WGS sequence"/>
</dbReference>
<dbReference type="RefSeq" id="XP_060280935.1">
    <property type="nucleotide sequence ID" value="XM_060422452.1"/>
</dbReference>
<organism evidence="2 3">
    <name type="scientific">Phialemonium atrogriseum</name>
    <dbReference type="NCBI Taxonomy" id="1093897"/>
    <lineage>
        <taxon>Eukaryota</taxon>
        <taxon>Fungi</taxon>
        <taxon>Dikarya</taxon>
        <taxon>Ascomycota</taxon>
        <taxon>Pezizomycotina</taxon>
        <taxon>Sordariomycetes</taxon>
        <taxon>Sordariomycetidae</taxon>
        <taxon>Cephalothecales</taxon>
        <taxon>Cephalothecaceae</taxon>
        <taxon>Phialemonium</taxon>
    </lineage>
</organism>
<keyword evidence="2" id="KW-0418">Kinase</keyword>
<dbReference type="AlphaFoldDB" id="A0AAJ0BX66"/>
<dbReference type="GO" id="GO:0016301">
    <property type="term" value="F:kinase activity"/>
    <property type="evidence" value="ECO:0007669"/>
    <property type="project" value="UniProtKB-KW"/>
</dbReference>
<dbReference type="SUPFAM" id="SSF56112">
    <property type="entry name" value="Protein kinase-like (PK-like)"/>
    <property type="match status" value="1"/>
</dbReference>
<keyword evidence="3" id="KW-1185">Reference proteome</keyword>
<dbReference type="InterPro" id="IPR051678">
    <property type="entry name" value="AGP_Transferase"/>
</dbReference>
<evidence type="ECO:0000259" key="1">
    <source>
        <dbReference type="Pfam" id="PF01636"/>
    </source>
</evidence>
<dbReference type="PANTHER" id="PTHR21310:SF48">
    <property type="entry name" value="AMINOGLYCOSIDE PHOSPHOTRANSFERASE DOMAIN-CONTAINING PROTEIN"/>
    <property type="match status" value="1"/>
</dbReference>
<keyword evidence="2" id="KW-0808">Transferase</keyword>
<evidence type="ECO:0000313" key="2">
    <source>
        <dbReference type="EMBL" id="KAK1764722.1"/>
    </source>
</evidence>
<dbReference type="InterPro" id="IPR011009">
    <property type="entry name" value="Kinase-like_dom_sf"/>
</dbReference>
<reference evidence="2" key="1">
    <citation type="submission" date="2023-06" db="EMBL/GenBank/DDBJ databases">
        <title>Genome-scale phylogeny and comparative genomics of the fungal order Sordariales.</title>
        <authorList>
            <consortium name="Lawrence Berkeley National Laboratory"/>
            <person name="Hensen N."/>
            <person name="Bonometti L."/>
            <person name="Westerberg I."/>
            <person name="Brannstrom I.O."/>
            <person name="Guillou S."/>
            <person name="Cros-Aarteil S."/>
            <person name="Calhoun S."/>
            <person name="Haridas S."/>
            <person name="Kuo A."/>
            <person name="Mondo S."/>
            <person name="Pangilinan J."/>
            <person name="Riley R."/>
            <person name="Labutti K."/>
            <person name="Andreopoulos B."/>
            <person name="Lipzen A."/>
            <person name="Chen C."/>
            <person name="Yanf M."/>
            <person name="Daum C."/>
            <person name="Ng V."/>
            <person name="Clum A."/>
            <person name="Steindorff A."/>
            <person name="Ohm R."/>
            <person name="Martin F."/>
            <person name="Silar P."/>
            <person name="Natvig D."/>
            <person name="Lalanne C."/>
            <person name="Gautier V."/>
            <person name="Ament-Velasquez S.L."/>
            <person name="Kruys A."/>
            <person name="Hutchinson M.I."/>
            <person name="Powell A.J."/>
            <person name="Barry K."/>
            <person name="Miller A.N."/>
            <person name="Grigoriev I.V."/>
            <person name="Debuchy R."/>
            <person name="Gladieux P."/>
            <person name="Thoren M.H."/>
            <person name="Johannesson H."/>
        </authorList>
    </citation>
    <scope>NUCLEOTIDE SEQUENCE</scope>
    <source>
        <strain evidence="2">8032-3</strain>
    </source>
</reference>
<feature type="domain" description="Aminoglycoside phosphotransferase" evidence="1">
    <location>
        <begin position="68"/>
        <end position="277"/>
    </location>
</feature>